<keyword evidence="1" id="KW-0378">Hydrolase</keyword>
<evidence type="ECO:0000313" key="4">
    <source>
        <dbReference type="EMBL" id="CZR63625.1"/>
    </source>
</evidence>
<feature type="domain" description="Gylcosyl hydrolase 115 C-terminal" evidence="3">
    <location>
        <begin position="776"/>
        <end position="946"/>
    </location>
</feature>
<dbReference type="OrthoDB" id="4849794at2759"/>
<accession>A0A1L7XF06</accession>
<protein>
    <recommendedName>
        <fullName evidence="3">Gylcosyl hydrolase 115 C-terminal domain-containing protein</fullName>
    </recommendedName>
</protein>
<sequence length="950" mass="103249">MWSPIALAVLYFISYGVGLGQQSVISFIEGPLQLAGGTAVATLILSSSDFPGVLRAGQDLSTDFGRVTGKNLTISTKDQTTSDQSPTSGPAIIAGTLGKSKLIDSLVSAGKIDISKIQGQWESFTTTIVTDLMPGLGSALVIAGSDKRGTIYGIYDISEQIGVSPWYWFADVPSAQQTNIFALDVNKVQGPPSVKYRGIFLNDEQPALMNWVKEKYGGVGYVSGFYTRVFELLLRLRANYLWPTMWDSMFALDDTKNQPLADNYGIVMGTSHTEPLMRSTKEQQKYAGSWDWTSNKANIIKFLTDGAKRAKGYESLYTMGMRGSGDTASSTLNAASLADVVSEQQKILTSVLGGNISTISKMWCLYKEVGGYYQKGLKVPDDITLLWSDDNSGNMQRLPIPSEVGRSGGAGVYYHFDYVGDPRNYKWINTISYQKTWEQMHLTYARNARQIWVVNVGDLKPLEIPINHFLDMAYDMTLHSTTNSTNTWLTQFSALQFGTPLSTQIASLLNTYSHLAARRKYELLDSTTFSITNYNEADIVLSEWHTLVSSSQSIYDSLPTSSQPAFFELVLHPAKAGSILYDLYVNTAKNNLYAKQGRASASAYGDLATKAFQADKDLAGVYHKLLGGKWNHMMDQTHIGYTSWQQPSANNMPALSTPAKSASASPGVFVDGGSTTLALPPMSPYGPASRWIDVFAKSDTAASFTISSDPWVKLSPSSGQLAVSGLTSEQRVNITIDWSTVPSGSTTSKIVVTAGSTSSTVTLPLSNILVPKDFSGFVESDKTITIEPEHWSTVTFSSDASYAIIHGYGRTLSGVTLLPHSIPTQSPPSSPRLSYDIYLFTSGTASITVYLSASLNTDPSRPLSYAISIDDATPTKAQYVPITDLGTLPSTWHDGVVRNGYDHVTKHDVTAGAHVLSLWAVEPGVVFQRVVVDLGGVRTSYLGPPESVRV</sequence>
<dbReference type="Pfam" id="PF15979">
    <property type="entry name" value="Glyco_hydro_115"/>
    <property type="match status" value="1"/>
</dbReference>
<feature type="signal peptide" evidence="2">
    <location>
        <begin position="1"/>
        <end position="20"/>
    </location>
</feature>
<organism evidence="4 5">
    <name type="scientific">Phialocephala subalpina</name>
    <dbReference type="NCBI Taxonomy" id="576137"/>
    <lineage>
        <taxon>Eukaryota</taxon>
        <taxon>Fungi</taxon>
        <taxon>Dikarya</taxon>
        <taxon>Ascomycota</taxon>
        <taxon>Pezizomycotina</taxon>
        <taxon>Leotiomycetes</taxon>
        <taxon>Helotiales</taxon>
        <taxon>Mollisiaceae</taxon>
        <taxon>Phialocephala</taxon>
        <taxon>Phialocephala fortinii species complex</taxon>
    </lineage>
</organism>
<gene>
    <name evidence="4" type="ORF">PAC_13522</name>
</gene>
<dbReference type="Gene3D" id="3.20.20.520">
    <property type="entry name" value="Glycosyl hydrolase family 115"/>
    <property type="match status" value="1"/>
</dbReference>
<dbReference type="STRING" id="576137.A0A1L7XF06"/>
<feature type="chain" id="PRO_5012589248" description="Gylcosyl hydrolase 115 C-terminal domain-containing protein" evidence="2">
    <location>
        <begin position="21"/>
        <end position="950"/>
    </location>
</feature>
<dbReference type="PANTHER" id="PTHR37842:SF2">
    <property type="entry name" value="GYLCOSYL HYDROLASE 115 C-TERMINAL DOMAIN-CONTAINING PROTEIN"/>
    <property type="match status" value="1"/>
</dbReference>
<dbReference type="PANTHER" id="PTHR37842">
    <property type="match status" value="1"/>
</dbReference>
<dbReference type="EMBL" id="FJOG01000024">
    <property type="protein sequence ID" value="CZR63625.1"/>
    <property type="molecule type" value="Genomic_DNA"/>
</dbReference>
<dbReference type="InterPro" id="IPR042301">
    <property type="entry name" value="GH115_sf"/>
</dbReference>
<dbReference type="Gene3D" id="2.60.120.1620">
    <property type="match status" value="1"/>
</dbReference>
<evidence type="ECO:0000256" key="2">
    <source>
        <dbReference type="SAM" id="SignalP"/>
    </source>
</evidence>
<dbReference type="Pfam" id="PF17829">
    <property type="entry name" value="GH115_C"/>
    <property type="match status" value="1"/>
</dbReference>
<dbReference type="Gene3D" id="1.20.58.2150">
    <property type="match status" value="1"/>
</dbReference>
<dbReference type="InterPro" id="IPR041437">
    <property type="entry name" value="GH115_C"/>
</dbReference>
<dbReference type="Gene3D" id="3.30.379.10">
    <property type="entry name" value="Chitobiase/beta-hexosaminidase domain 2-like"/>
    <property type="match status" value="1"/>
</dbReference>
<reference evidence="4 5" key="1">
    <citation type="submission" date="2016-03" db="EMBL/GenBank/DDBJ databases">
        <authorList>
            <person name="Ploux O."/>
        </authorList>
    </citation>
    <scope>NUCLEOTIDE SEQUENCE [LARGE SCALE GENOMIC DNA]</scope>
    <source>
        <strain evidence="4 5">UAMH 11012</strain>
    </source>
</reference>
<dbReference type="InterPro" id="IPR029018">
    <property type="entry name" value="Hex-like_dom2"/>
</dbReference>
<name>A0A1L7XF06_9HELO</name>
<evidence type="ECO:0000313" key="5">
    <source>
        <dbReference type="Proteomes" id="UP000184330"/>
    </source>
</evidence>
<evidence type="ECO:0000259" key="3">
    <source>
        <dbReference type="Pfam" id="PF17829"/>
    </source>
</evidence>
<keyword evidence="5" id="KW-1185">Reference proteome</keyword>
<dbReference type="GO" id="GO:0016787">
    <property type="term" value="F:hydrolase activity"/>
    <property type="evidence" value="ECO:0007669"/>
    <property type="project" value="UniProtKB-KW"/>
</dbReference>
<dbReference type="Proteomes" id="UP000184330">
    <property type="component" value="Unassembled WGS sequence"/>
</dbReference>
<keyword evidence="2" id="KW-0732">Signal</keyword>
<dbReference type="SUPFAM" id="SSF55545">
    <property type="entry name" value="beta-N-acetylhexosaminidase-like domain"/>
    <property type="match status" value="1"/>
</dbReference>
<evidence type="ECO:0000256" key="1">
    <source>
        <dbReference type="ARBA" id="ARBA00022801"/>
    </source>
</evidence>
<dbReference type="AlphaFoldDB" id="A0A1L7XF06"/>
<proteinExistence type="predicted"/>
<dbReference type="InterPro" id="IPR031924">
    <property type="entry name" value="GH115"/>
</dbReference>